<dbReference type="Pfam" id="PF02056">
    <property type="entry name" value="Glyco_hydro_4"/>
    <property type="match status" value="1"/>
</dbReference>
<feature type="domain" description="Glycosyl hydrolase family 4 C-terminal" evidence="14">
    <location>
        <begin position="195"/>
        <end position="402"/>
    </location>
</feature>
<dbReference type="GO" id="GO:0004553">
    <property type="term" value="F:hydrolase activity, hydrolyzing O-glycosyl compounds"/>
    <property type="evidence" value="ECO:0007669"/>
    <property type="project" value="InterPro"/>
</dbReference>
<organism evidence="15 16">
    <name type="scientific">Sulfobacillus acidophilus</name>
    <dbReference type="NCBI Taxonomy" id="53633"/>
    <lineage>
        <taxon>Bacteria</taxon>
        <taxon>Bacillati</taxon>
        <taxon>Bacillota</taxon>
        <taxon>Clostridia</taxon>
        <taxon>Eubacteriales</taxon>
        <taxon>Clostridiales Family XVII. Incertae Sedis</taxon>
        <taxon>Sulfobacillus</taxon>
    </lineage>
</organism>
<evidence type="ECO:0000256" key="11">
    <source>
        <dbReference type="PIRSR" id="PIRSR601088-3"/>
    </source>
</evidence>
<comment type="caution">
    <text evidence="15">The sequence shown here is derived from an EMBL/GenBank/DDBJ whole genome shotgun (WGS) entry which is preliminary data.</text>
</comment>
<evidence type="ECO:0000256" key="13">
    <source>
        <dbReference type="RuleBase" id="RU361152"/>
    </source>
</evidence>
<keyword evidence="7 11" id="KW-0464">Manganese</keyword>
<accession>A0A2T2WJI7</accession>
<dbReference type="InterPro" id="IPR022616">
    <property type="entry name" value="Glyco_hydro_4_C"/>
</dbReference>
<dbReference type="AlphaFoldDB" id="A0A2T2WJI7"/>
<sequence length="442" mass="49388">MTTIAIVGAGSMEFTRQVVSDVVQAPALADCQFHLVDINPERLATAEGMVKSIVQEAGLASPVHGFGSLEGAFEGVDFCVNAIQVGGLAATTTDFEVPERYGIHQTIADTLGIGGVFRGLRTIPAVLEIAAALQAQAPQAVLLNYTNPMSMVIWALDRAFPRLQAYGLCHSVHYTAESISEYLDIPFEELEWTSAGINHMAWMLTLRHRGQDLYPRLFEAMRDPDIYRQDAVRFELMQRLGYFVTESSEHNAEYTNYFLTHPEEIERLNIPVGRYLHISQNNVDEYQSIKEQLKNPRHEFLLEPSPEYAPAFINARVSNQTWWFQGNVINRGLIDNLPQGACVEVPVLVNQHGVFPSHVDALPPQLAALDRHAIALQELTVQAALTKDRDLIYQAVMMDPLVSSVLPLQKIWQLVDDMIEAHGTLLPAYQSERLEGLLRHGH</sequence>
<keyword evidence="5 13" id="KW-0378">Hydrolase</keyword>
<keyword evidence="8" id="KW-0119">Carbohydrate metabolism</keyword>
<keyword evidence="11" id="KW-0170">Cobalt</keyword>
<evidence type="ECO:0000256" key="6">
    <source>
        <dbReference type="ARBA" id="ARBA00023027"/>
    </source>
</evidence>
<dbReference type="InterPro" id="IPR053715">
    <property type="entry name" value="GH4_Enzyme_sf"/>
</dbReference>
<dbReference type="GO" id="GO:0016616">
    <property type="term" value="F:oxidoreductase activity, acting on the CH-OH group of donors, NAD or NADP as acceptor"/>
    <property type="evidence" value="ECO:0007669"/>
    <property type="project" value="InterPro"/>
</dbReference>
<feature type="binding site" evidence="10">
    <location>
        <position position="147"/>
    </location>
    <ligand>
        <name>substrate</name>
    </ligand>
</feature>
<evidence type="ECO:0000256" key="12">
    <source>
        <dbReference type="PIRSR" id="PIRSR601088-4"/>
    </source>
</evidence>
<feature type="binding site" evidence="11">
    <location>
        <position position="199"/>
    </location>
    <ligand>
        <name>Mn(2+)</name>
        <dbReference type="ChEBI" id="CHEBI:29035"/>
    </ligand>
</feature>
<feature type="binding site" evidence="11">
    <location>
        <position position="169"/>
    </location>
    <ligand>
        <name>Mn(2+)</name>
        <dbReference type="ChEBI" id="CHEBI:29035"/>
    </ligand>
</feature>
<evidence type="ECO:0000313" key="15">
    <source>
        <dbReference type="EMBL" id="PSR22386.1"/>
    </source>
</evidence>
<dbReference type="Pfam" id="PF11975">
    <property type="entry name" value="Glyco_hydro_4C"/>
    <property type="match status" value="1"/>
</dbReference>
<evidence type="ECO:0000256" key="9">
    <source>
        <dbReference type="ARBA" id="ARBA00023295"/>
    </source>
</evidence>
<evidence type="ECO:0000256" key="1">
    <source>
        <dbReference type="ARBA" id="ARBA00001936"/>
    </source>
</evidence>
<dbReference type="InterPro" id="IPR001088">
    <property type="entry name" value="Glyco_hydro_4"/>
</dbReference>
<dbReference type="EMBL" id="PXYV01000018">
    <property type="protein sequence ID" value="PSR22386.1"/>
    <property type="molecule type" value="Genomic_DNA"/>
</dbReference>
<evidence type="ECO:0000256" key="8">
    <source>
        <dbReference type="ARBA" id="ARBA00023277"/>
    </source>
</evidence>
<keyword evidence="11" id="KW-0408">Iron</keyword>
<keyword evidence="6 13" id="KW-0520">NAD</keyword>
<proteinExistence type="inferred from homology"/>
<evidence type="ECO:0000259" key="14">
    <source>
        <dbReference type="Pfam" id="PF11975"/>
    </source>
</evidence>
<name>A0A2T2WJI7_9FIRM</name>
<dbReference type="GO" id="GO:0005975">
    <property type="term" value="P:carbohydrate metabolic process"/>
    <property type="evidence" value="ECO:0007669"/>
    <property type="project" value="InterPro"/>
</dbReference>
<protein>
    <submittedName>
        <fullName evidence="15">Alpha-glucosidase/alpha-galactosidase</fullName>
    </submittedName>
</protein>
<dbReference type="SUPFAM" id="SSF51735">
    <property type="entry name" value="NAD(P)-binding Rossmann-fold domains"/>
    <property type="match status" value="1"/>
</dbReference>
<dbReference type="Gene3D" id="3.90.1820.10">
    <property type="entry name" value="AglA-like glucosidase"/>
    <property type="match status" value="1"/>
</dbReference>
<evidence type="ECO:0000256" key="10">
    <source>
        <dbReference type="PIRSR" id="PIRSR601088-2"/>
    </source>
</evidence>
<evidence type="ECO:0000256" key="7">
    <source>
        <dbReference type="ARBA" id="ARBA00023211"/>
    </source>
</evidence>
<evidence type="ECO:0000256" key="3">
    <source>
        <dbReference type="ARBA" id="ARBA00011881"/>
    </source>
</evidence>
<dbReference type="PANTHER" id="PTHR32092">
    <property type="entry name" value="6-PHOSPHO-BETA-GLUCOSIDASE-RELATED"/>
    <property type="match status" value="1"/>
</dbReference>
<dbReference type="NCBIfam" id="NF011657">
    <property type="entry name" value="PRK15076.1"/>
    <property type="match status" value="1"/>
</dbReference>
<evidence type="ECO:0000313" key="16">
    <source>
        <dbReference type="Proteomes" id="UP000241848"/>
    </source>
</evidence>
<dbReference type="PANTHER" id="PTHR32092:SF6">
    <property type="entry name" value="ALPHA-GALACTOSIDASE"/>
    <property type="match status" value="1"/>
</dbReference>
<keyword evidence="4 11" id="KW-0479">Metal-binding</keyword>
<keyword evidence="9 13" id="KW-0326">Glycosidase</keyword>
<dbReference type="GO" id="GO:0046872">
    <property type="term" value="F:metal ion binding"/>
    <property type="evidence" value="ECO:0007669"/>
    <property type="project" value="UniProtKB-KW"/>
</dbReference>
<dbReference type="SUPFAM" id="SSF56327">
    <property type="entry name" value="LDH C-terminal domain-like"/>
    <property type="match status" value="1"/>
</dbReference>
<evidence type="ECO:0000256" key="4">
    <source>
        <dbReference type="ARBA" id="ARBA00022723"/>
    </source>
</evidence>
<comment type="similarity">
    <text evidence="2 13">Belongs to the glycosyl hydrolase 4 family.</text>
</comment>
<dbReference type="Proteomes" id="UP000241848">
    <property type="component" value="Unassembled WGS sequence"/>
</dbReference>
<comment type="cofactor">
    <cofactor evidence="13">
        <name>NAD(+)</name>
        <dbReference type="ChEBI" id="CHEBI:57540"/>
    </cofactor>
    <text evidence="13">Binds 1 NAD(+) per subunit.</text>
</comment>
<keyword evidence="11" id="KW-0533">Nickel</keyword>
<comment type="subunit">
    <text evidence="3">Homotetramer.</text>
</comment>
<dbReference type="PRINTS" id="PR00732">
    <property type="entry name" value="GLHYDRLASE4"/>
</dbReference>
<gene>
    <name evidence="15" type="ORF">C7B45_07165</name>
</gene>
<dbReference type="InterPro" id="IPR036291">
    <property type="entry name" value="NAD(P)-bd_dom_sf"/>
</dbReference>
<evidence type="ECO:0000256" key="2">
    <source>
        <dbReference type="ARBA" id="ARBA00010141"/>
    </source>
</evidence>
<comment type="cofactor">
    <cofactor evidence="1">
        <name>Mn(2+)</name>
        <dbReference type="ChEBI" id="CHEBI:29035"/>
    </cofactor>
</comment>
<reference evidence="15 16" key="1">
    <citation type="journal article" date="2014" name="BMC Genomics">
        <title>Comparison of environmental and isolate Sulfobacillus genomes reveals diverse carbon, sulfur, nitrogen, and hydrogen metabolisms.</title>
        <authorList>
            <person name="Justice N.B."/>
            <person name="Norman A."/>
            <person name="Brown C.T."/>
            <person name="Singh A."/>
            <person name="Thomas B.C."/>
            <person name="Banfield J.F."/>
        </authorList>
    </citation>
    <scope>NUCLEOTIDE SEQUENCE [LARGE SCALE GENOMIC DNA]</scope>
    <source>
        <strain evidence="15">AMDSBA3</strain>
    </source>
</reference>
<evidence type="ECO:0000256" key="5">
    <source>
        <dbReference type="ARBA" id="ARBA00022801"/>
    </source>
</evidence>
<feature type="site" description="Increases basicity of active site Tyr" evidence="12">
    <location>
        <position position="109"/>
    </location>
</feature>
<dbReference type="InterPro" id="IPR015955">
    <property type="entry name" value="Lactate_DH/Glyco_Ohase_4_C"/>
</dbReference>